<dbReference type="AlphaFoldDB" id="A0A3B0ZMZ9"/>
<reference evidence="1" key="1">
    <citation type="submission" date="2018-06" db="EMBL/GenBank/DDBJ databases">
        <authorList>
            <person name="Zhirakovskaya E."/>
        </authorList>
    </citation>
    <scope>NUCLEOTIDE SEQUENCE</scope>
</reference>
<dbReference type="Pfam" id="PF11249">
    <property type="entry name" value="DUF3047"/>
    <property type="match status" value="1"/>
</dbReference>
<protein>
    <recommendedName>
        <fullName evidence="2">DUF3047 domain-containing protein</fullName>
    </recommendedName>
</protein>
<name>A0A3B0ZMZ9_9ZZZZ</name>
<evidence type="ECO:0000313" key="1">
    <source>
        <dbReference type="EMBL" id="VAW89563.1"/>
    </source>
</evidence>
<accession>A0A3B0ZMZ9</accession>
<dbReference type="EMBL" id="UOFQ01000141">
    <property type="protein sequence ID" value="VAW89563.1"/>
    <property type="molecule type" value="Genomic_DNA"/>
</dbReference>
<proteinExistence type="predicted"/>
<dbReference type="InterPro" id="IPR021409">
    <property type="entry name" value="DUF3047"/>
</dbReference>
<sequence length="226" mass="25354">MISQGVGVVVSNVNGWRAILAITLLMVALPGKAEERLVAHFSAGSLHEWQEKSFVGNTRYQFVTDAGRQSLEASANGTASGLFREITIDLNKTPYLNWSWWVDGVLQGNDEKLKSGDDYPVRIYVVVSGGFFFWRTRAINYVWSNSQPLDSHWPNAYTRRAAMVAVRSGAEQSGQWMSEKRNVREDFRRLFGNDIDQIDAVAIMSDSDNSGGQVRARYGDIFFSSQ</sequence>
<gene>
    <name evidence="1" type="ORF">MNBD_GAMMA17-617</name>
</gene>
<evidence type="ECO:0008006" key="2">
    <source>
        <dbReference type="Google" id="ProtNLM"/>
    </source>
</evidence>
<organism evidence="1">
    <name type="scientific">hydrothermal vent metagenome</name>
    <dbReference type="NCBI Taxonomy" id="652676"/>
    <lineage>
        <taxon>unclassified sequences</taxon>
        <taxon>metagenomes</taxon>
        <taxon>ecological metagenomes</taxon>
    </lineage>
</organism>